<reference evidence="2 3" key="1">
    <citation type="journal article" date="2015" name="Genome Biol. Evol.">
        <title>Comparative Genomics of a Bacterivorous Green Alga Reveals Evolutionary Causalities and Consequences of Phago-Mixotrophic Mode of Nutrition.</title>
        <authorList>
            <person name="Burns J.A."/>
            <person name="Paasch A."/>
            <person name="Narechania A."/>
            <person name="Kim E."/>
        </authorList>
    </citation>
    <scope>NUCLEOTIDE SEQUENCE [LARGE SCALE GENOMIC DNA]</scope>
    <source>
        <strain evidence="2 3">PLY_AMNH</strain>
    </source>
</reference>
<evidence type="ECO:0000313" key="3">
    <source>
        <dbReference type="Proteomes" id="UP001190700"/>
    </source>
</evidence>
<proteinExistence type="predicted"/>
<sequence length="218" mass="21821">MEGNFKVGRVVVGGVGPAPPPARPEGPVSQGLALRVCRSTRALRSSGARLAGRTAGIGAPAEGGGVRRALARQYGGGAPEATPAYTPLRAPPGLSDEPPRASPPGTPSPARVSGAEPVSELALSSTLRQPARRKRASPGALAPAASASSESDSDRSAKGLNPSAAPFSPPPASSRSAGSRLVRQEPMPEPVTPSLSPLVGCEQGNLTSAPGRLEILPS</sequence>
<organism evidence="2 3">
    <name type="scientific">Cymbomonas tetramitiformis</name>
    <dbReference type="NCBI Taxonomy" id="36881"/>
    <lineage>
        <taxon>Eukaryota</taxon>
        <taxon>Viridiplantae</taxon>
        <taxon>Chlorophyta</taxon>
        <taxon>Pyramimonadophyceae</taxon>
        <taxon>Pyramimonadales</taxon>
        <taxon>Pyramimonadaceae</taxon>
        <taxon>Cymbomonas</taxon>
    </lineage>
</organism>
<dbReference type="AlphaFoldDB" id="A0AAE0FTJ0"/>
<gene>
    <name evidence="2" type="ORF">CYMTET_25595</name>
</gene>
<accession>A0AAE0FTJ0</accession>
<protein>
    <submittedName>
        <fullName evidence="2">Uncharacterized protein</fullName>
    </submittedName>
</protein>
<feature type="compositionally biased region" description="Low complexity" evidence="1">
    <location>
        <begin position="137"/>
        <end position="150"/>
    </location>
</feature>
<comment type="caution">
    <text evidence="2">The sequence shown here is derived from an EMBL/GenBank/DDBJ whole genome shotgun (WGS) entry which is preliminary data.</text>
</comment>
<dbReference type="Proteomes" id="UP001190700">
    <property type="component" value="Unassembled WGS sequence"/>
</dbReference>
<evidence type="ECO:0000256" key="1">
    <source>
        <dbReference type="SAM" id="MobiDB-lite"/>
    </source>
</evidence>
<dbReference type="EMBL" id="LGRX02013719">
    <property type="protein sequence ID" value="KAK3265739.1"/>
    <property type="molecule type" value="Genomic_DNA"/>
</dbReference>
<evidence type="ECO:0000313" key="2">
    <source>
        <dbReference type="EMBL" id="KAK3265739.1"/>
    </source>
</evidence>
<keyword evidence="3" id="KW-1185">Reference proteome</keyword>
<name>A0AAE0FTJ0_9CHLO</name>
<feature type="region of interest" description="Disordered" evidence="1">
    <location>
        <begin position="45"/>
        <end position="218"/>
    </location>
</feature>